<protein>
    <submittedName>
        <fullName evidence="1">Uncharacterized protein</fullName>
    </submittedName>
</protein>
<evidence type="ECO:0000313" key="1">
    <source>
        <dbReference type="EMBL" id="CAG7909480.1"/>
    </source>
</evidence>
<dbReference type="AlphaFoldDB" id="A0A8D9I0R5"/>
<organism evidence="1 2">
    <name type="scientific">Brassica campestris</name>
    <name type="common">Field mustard</name>
    <dbReference type="NCBI Taxonomy" id="3711"/>
    <lineage>
        <taxon>Eukaryota</taxon>
        <taxon>Viridiplantae</taxon>
        <taxon>Streptophyta</taxon>
        <taxon>Embryophyta</taxon>
        <taxon>Tracheophyta</taxon>
        <taxon>Spermatophyta</taxon>
        <taxon>Magnoliopsida</taxon>
        <taxon>eudicotyledons</taxon>
        <taxon>Gunneridae</taxon>
        <taxon>Pentapetalae</taxon>
        <taxon>rosids</taxon>
        <taxon>malvids</taxon>
        <taxon>Brassicales</taxon>
        <taxon>Brassicaceae</taxon>
        <taxon>Brassiceae</taxon>
        <taxon>Brassica</taxon>
    </lineage>
</organism>
<dbReference type="Proteomes" id="UP000694005">
    <property type="component" value="Chromosome A10"/>
</dbReference>
<gene>
    <name evidence="1" type="ORF">BRAPAZ1V2_A10P07260.2</name>
</gene>
<evidence type="ECO:0000313" key="2">
    <source>
        <dbReference type="Proteomes" id="UP000694005"/>
    </source>
</evidence>
<reference evidence="1 2" key="1">
    <citation type="submission" date="2021-07" db="EMBL/GenBank/DDBJ databases">
        <authorList>
            <consortium name="Genoscope - CEA"/>
            <person name="William W."/>
        </authorList>
    </citation>
    <scope>NUCLEOTIDE SEQUENCE [LARGE SCALE GENOMIC DNA]</scope>
</reference>
<sequence>VYQCNLSLIFSVFKSFEHFFICRFFRSGADFGRYMGSLLGSLLKYNAPEDFLEVLFLWGPGSLLAESSLISKCKSIFKYIKSFKLVVHGGWCIDGNDNIVNT</sequence>
<name>A0A8D9I0R5_BRACM</name>
<dbReference type="EMBL" id="LS974626">
    <property type="protein sequence ID" value="CAG7909480.1"/>
    <property type="molecule type" value="Genomic_DNA"/>
</dbReference>
<proteinExistence type="predicted"/>
<feature type="non-terminal residue" evidence="1">
    <location>
        <position position="1"/>
    </location>
</feature>
<dbReference type="Gramene" id="A10p07260.2_BraZ1">
    <property type="protein sequence ID" value="A10p07260.2_BraZ1.CDS"/>
    <property type="gene ID" value="A10g07260.2_BraZ1"/>
</dbReference>
<accession>A0A8D9I0R5</accession>